<keyword evidence="1" id="KW-0547">Nucleotide-binding</keyword>
<name>A0A7J9IFA2_9ROSI</name>
<dbReference type="Gene3D" id="3.30.200.20">
    <property type="entry name" value="Phosphorylase Kinase, domain 1"/>
    <property type="match status" value="1"/>
</dbReference>
<dbReference type="InterPro" id="IPR045274">
    <property type="entry name" value="WAK-like"/>
</dbReference>
<keyword evidence="5" id="KW-1185">Reference proteome</keyword>
<dbReference type="GO" id="GO:0007166">
    <property type="term" value="P:cell surface receptor signaling pathway"/>
    <property type="evidence" value="ECO:0007669"/>
    <property type="project" value="InterPro"/>
</dbReference>
<keyword evidence="3" id="KW-0812">Transmembrane</keyword>
<dbReference type="PANTHER" id="PTHR27005">
    <property type="entry name" value="WALL-ASSOCIATED RECEPTOR KINASE-LIKE 21"/>
    <property type="match status" value="1"/>
</dbReference>
<accession>A0A7J9IFA2</accession>
<evidence type="ECO:0000256" key="2">
    <source>
        <dbReference type="ARBA" id="ARBA00022840"/>
    </source>
</evidence>
<reference evidence="4 5" key="1">
    <citation type="journal article" date="2019" name="Genome Biol. Evol.">
        <title>Insights into the evolution of the New World diploid cottons (Gossypium, subgenus Houzingenia) based on genome sequencing.</title>
        <authorList>
            <person name="Grover C.E."/>
            <person name="Arick M.A. 2nd"/>
            <person name="Thrash A."/>
            <person name="Conover J.L."/>
            <person name="Sanders W.S."/>
            <person name="Peterson D.G."/>
            <person name="Frelichowski J.E."/>
            <person name="Scheffler J.A."/>
            <person name="Scheffler B.E."/>
            <person name="Wendel J.F."/>
        </authorList>
    </citation>
    <scope>NUCLEOTIDE SEQUENCE [LARGE SCALE GENOMIC DNA]</scope>
    <source>
        <strain evidence="4">0</strain>
        <tissue evidence="4">Leaf</tissue>
    </source>
</reference>
<dbReference type="AlphaFoldDB" id="A0A7J9IFA2"/>
<evidence type="ECO:0000256" key="3">
    <source>
        <dbReference type="SAM" id="Phobius"/>
    </source>
</evidence>
<dbReference type="PANTHER" id="PTHR27005:SF511">
    <property type="entry name" value="WALL-ASSOCIATED RECEPTOR KINASE 1-RELATED"/>
    <property type="match status" value="1"/>
</dbReference>
<keyword evidence="3" id="KW-0472">Membrane</keyword>
<dbReference type="SUPFAM" id="SSF56112">
    <property type="entry name" value="Protein kinase-like (PK-like)"/>
    <property type="match status" value="1"/>
</dbReference>
<evidence type="ECO:0000256" key="1">
    <source>
        <dbReference type="ARBA" id="ARBA00022741"/>
    </source>
</evidence>
<gene>
    <name evidence="4" type="ORF">Gohar_021286</name>
</gene>
<evidence type="ECO:0000313" key="4">
    <source>
        <dbReference type="EMBL" id="MBA0820797.1"/>
    </source>
</evidence>
<dbReference type="GO" id="GO:0005524">
    <property type="term" value="F:ATP binding"/>
    <property type="evidence" value="ECO:0007669"/>
    <property type="project" value="UniProtKB-KW"/>
</dbReference>
<proteinExistence type="predicted"/>
<dbReference type="InterPro" id="IPR011009">
    <property type="entry name" value="Kinase-like_dom_sf"/>
</dbReference>
<comment type="caution">
    <text evidence="4">The sequence shown here is derived from an EMBL/GenBank/DDBJ whole genome shotgun (WGS) entry which is preliminary data.</text>
</comment>
<sequence>MFKSGGFKGDDWKNGTGCNHPIHKRSPVNIALGFGIGFFALLLGVTLLVFYDKAKDKKVEIVYKGALPDGRLVAIKKSRIGDHSQVEPFMNEITMLYEINHRNVVKLLDAVWRH</sequence>
<keyword evidence="3" id="KW-1133">Transmembrane helix</keyword>
<evidence type="ECO:0008006" key="6">
    <source>
        <dbReference type="Google" id="ProtNLM"/>
    </source>
</evidence>
<dbReference type="GO" id="GO:0004674">
    <property type="term" value="F:protein serine/threonine kinase activity"/>
    <property type="evidence" value="ECO:0007669"/>
    <property type="project" value="TreeGrafter"/>
</dbReference>
<organism evidence="4 5">
    <name type="scientific">Gossypium harknessii</name>
    <dbReference type="NCBI Taxonomy" id="34285"/>
    <lineage>
        <taxon>Eukaryota</taxon>
        <taxon>Viridiplantae</taxon>
        <taxon>Streptophyta</taxon>
        <taxon>Embryophyta</taxon>
        <taxon>Tracheophyta</taxon>
        <taxon>Spermatophyta</taxon>
        <taxon>Magnoliopsida</taxon>
        <taxon>eudicotyledons</taxon>
        <taxon>Gunneridae</taxon>
        <taxon>Pentapetalae</taxon>
        <taxon>rosids</taxon>
        <taxon>malvids</taxon>
        <taxon>Malvales</taxon>
        <taxon>Malvaceae</taxon>
        <taxon>Malvoideae</taxon>
        <taxon>Gossypium</taxon>
    </lineage>
</organism>
<dbReference type="OrthoDB" id="4062651at2759"/>
<feature type="transmembrane region" description="Helical" evidence="3">
    <location>
        <begin position="30"/>
        <end position="51"/>
    </location>
</feature>
<protein>
    <recommendedName>
        <fullName evidence="6">Protein kinase domain-containing protein</fullName>
    </recommendedName>
</protein>
<evidence type="ECO:0000313" key="5">
    <source>
        <dbReference type="Proteomes" id="UP000593560"/>
    </source>
</evidence>
<dbReference type="Proteomes" id="UP000593560">
    <property type="component" value="Unassembled WGS sequence"/>
</dbReference>
<dbReference type="EMBL" id="JABFAD010362884">
    <property type="protein sequence ID" value="MBA0820797.1"/>
    <property type="molecule type" value="Genomic_DNA"/>
</dbReference>
<dbReference type="GO" id="GO:0005886">
    <property type="term" value="C:plasma membrane"/>
    <property type="evidence" value="ECO:0007669"/>
    <property type="project" value="TreeGrafter"/>
</dbReference>
<keyword evidence="2" id="KW-0067">ATP-binding</keyword>